<name>A0A561CQV6_9BACI</name>
<sequence length="141" mass="16119">MALFRKEWCNNHLGTLEFVLRQRWVWRCKHEPVQSLLYGAIGEWMYDEMAGISNDPDNPGFMHTILQPTIDNDKRITWAKGSFDSVYGTIKSEWEVKNGTLTYDATIPANTTATTNTQLVDSSIVFIFIICLGTFPNSFAF</sequence>
<dbReference type="PANTHER" id="PTHR33307:SF6">
    <property type="entry name" value="ALPHA-RHAMNOSIDASE (EUROFUNG)-RELATED"/>
    <property type="match status" value="1"/>
</dbReference>
<keyword evidence="3" id="KW-1185">Reference proteome</keyword>
<accession>A0A561CQV6</accession>
<dbReference type="PANTHER" id="PTHR33307">
    <property type="entry name" value="ALPHA-RHAMNOSIDASE (EUROFUNG)"/>
    <property type="match status" value="1"/>
</dbReference>
<gene>
    <name evidence="2" type="ORF">FB550_11581</name>
</gene>
<evidence type="ECO:0000313" key="2">
    <source>
        <dbReference type="EMBL" id="TWD93444.1"/>
    </source>
</evidence>
<feature type="domain" description="Alpha-L-rhamnosidase C-terminal" evidence="1">
    <location>
        <begin position="51"/>
        <end position="114"/>
    </location>
</feature>
<evidence type="ECO:0000313" key="3">
    <source>
        <dbReference type="Proteomes" id="UP000319671"/>
    </source>
</evidence>
<comment type="caution">
    <text evidence="2">The sequence shown here is derived from an EMBL/GenBank/DDBJ whole genome shotgun (WGS) entry which is preliminary data.</text>
</comment>
<dbReference type="Proteomes" id="UP000319671">
    <property type="component" value="Unassembled WGS sequence"/>
</dbReference>
<dbReference type="InterPro" id="IPR016007">
    <property type="entry name" value="Alpha_rhamnosid"/>
</dbReference>
<organism evidence="2 3">
    <name type="scientific">Neobacillus bataviensis</name>
    <dbReference type="NCBI Taxonomy" id="220685"/>
    <lineage>
        <taxon>Bacteria</taxon>
        <taxon>Bacillati</taxon>
        <taxon>Bacillota</taxon>
        <taxon>Bacilli</taxon>
        <taxon>Bacillales</taxon>
        <taxon>Bacillaceae</taxon>
        <taxon>Neobacillus</taxon>
    </lineage>
</organism>
<reference evidence="2 3" key="1">
    <citation type="submission" date="2019-06" db="EMBL/GenBank/DDBJ databases">
        <title>Sorghum-associated microbial communities from plants grown in Nebraska, USA.</title>
        <authorList>
            <person name="Schachtman D."/>
        </authorList>
    </citation>
    <scope>NUCLEOTIDE SEQUENCE [LARGE SCALE GENOMIC DNA]</scope>
    <source>
        <strain evidence="2 3">2482</strain>
    </source>
</reference>
<dbReference type="Pfam" id="PF17390">
    <property type="entry name" value="Bac_rhamnosid_C"/>
    <property type="match status" value="1"/>
</dbReference>
<dbReference type="Gene3D" id="2.60.420.10">
    <property type="entry name" value="Maltose phosphorylase, domain 3"/>
    <property type="match status" value="1"/>
</dbReference>
<proteinExistence type="predicted"/>
<dbReference type="EMBL" id="VIVN01000015">
    <property type="protein sequence ID" value="TWD93444.1"/>
    <property type="molecule type" value="Genomic_DNA"/>
</dbReference>
<protein>
    <submittedName>
        <fullName evidence="2">Alpha-L-rhamnosidase-like protein</fullName>
    </submittedName>
</protein>
<evidence type="ECO:0000259" key="1">
    <source>
        <dbReference type="Pfam" id="PF17390"/>
    </source>
</evidence>
<dbReference type="InterPro" id="IPR035398">
    <property type="entry name" value="Bac_rhamnosid_C"/>
</dbReference>
<dbReference type="AlphaFoldDB" id="A0A561CQV6"/>